<dbReference type="AlphaFoldDB" id="A0A2Z7CEU1"/>
<evidence type="ECO:0000313" key="2">
    <source>
        <dbReference type="EMBL" id="KZV45542.1"/>
    </source>
</evidence>
<feature type="compositionally biased region" description="Basic residues" evidence="1">
    <location>
        <begin position="1"/>
        <end position="10"/>
    </location>
</feature>
<evidence type="ECO:0000256" key="1">
    <source>
        <dbReference type="SAM" id="MobiDB-lite"/>
    </source>
</evidence>
<dbReference type="Proteomes" id="UP000250235">
    <property type="component" value="Unassembled WGS sequence"/>
</dbReference>
<feature type="region of interest" description="Disordered" evidence="1">
    <location>
        <begin position="1"/>
        <end position="46"/>
    </location>
</feature>
<sequence>MAQKISKMHKCGPMDFGALQEGLTRSARTETPRKVDRNRSDQEAAAARGGKRRPCVRFVEEGAVACAMEARVKWCNECAILGSRLCIGVMGLNRPIGPGAGPVQRMNIRFICITVVSSSDRSTQFSKLNIMMENNFSDYLVQNDSFAPQQREIAI</sequence>
<keyword evidence="3" id="KW-1185">Reference proteome</keyword>
<evidence type="ECO:0000313" key="3">
    <source>
        <dbReference type="Proteomes" id="UP000250235"/>
    </source>
</evidence>
<reference evidence="2 3" key="1">
    <citation type="journal article" date="2015" name="Proc. Natl. Acad. Sci. U.S.A.">
        <title>The resurrection genome of Boea hygrometrica: A blueprint for survival of dehydration.</title>
        <authorList>
            <person name="Xiao L."/>
            <person name="Yang G."/>
            <person name="Zhang L."/>
            <person name="Yang X."/>
            <person name="Zhao S."/>
            <person name="Ji Z."/>
            <person name="Zhou Q."/>
            <person name="Hu M."/>
            <person name="Wang Y."/>
            <person name="Chen M."/>
            <person name="Xu Y."/>
            <person name="Jin H."/>
            <person name="Xiao X."/>
            <person name="Hu G."/>
            <person name="Bao F."/>
            <person name="Hu Y."/>
            <person name="Wan P."/>
            <person name="Li L."/>
            <person name="Deng X."/>
            <person name="Kuang T."/>
            <person name="Xiang C."/>
            <person name="Zhu J.K."/>
            <person name="Oliver M.J."/>
            <person name="He Y."/>
        </authorList>
    </citation>
    <scope>NUCLEOTIDE SEQUENCE [LARGE SCALE GENOMIC DNA]</scope>
    <source>
        <strain evidence="3">cv. XS01</strain>
    </source>
</reference>
<feature type="compositionally biased region" description="Basic and acidic residues" evidence="1">
    <location>
        <begin position="27"/>
        <end position="42"/>
    </location>
</feature>
<name>A0A2Z7CEU1_9LAMI</name>
<protein>
    <submittedName>
        <fullName evidence="2">Uncharacterized protein</fullName>
    </submittedName>
</protein>
<accession>A0A2Z7CEU1</accession>
<gene>
    <name evidence="2" type="ORF">F511_36915</name>
</gene>
<proteinExistence type="predicted"/>
<dbReference type="EMBL" id="KQ996055">
    <property type="protein sequence ID" value="KZV45542.1"/>
    <property type="molecule type" value="Genomic_DNA"/>
</dbReference>
<organism evidence="2 3">
    <name type="scientific">Dorcoceras hygrometricum</name>
    <dbReference type="NCBI Taxonomy" id="472368"/>
    <lineage>
        <taxon>Eukaryota</taxon>
        <taxon>Viridiplantae</taxon>
        <taxon>Streptophyta</taxon>
        <taxon>Embryophyta</taxon>
        <taxon>Tracheophyta</taxon>
        <taxon>Spermatophyta</taxon>
        <taxon>Magnoliopsida</taxon>
        <taxon>eudicotyledons</taxon>
        <taxon>Gunneridae</taxon>
        <taxon>Pentapetalae</taxon>
        <taxon>asterids</taxon>
        <taxon>lamiids</taxon>
        <taxon>Lamiales</taxon>
        <taxon>Gesneriaceae</taxon>
        <taxon>Didymocarpoideae</taxon>
        <taxon>Trichosporeae</taxon>
        <taxon>Loxocarpinae</taxon>
        <taxon>Dorcoceras</taxon>
    </lineage>
</organism>